<proteinExistence type="inferred from homology"/>
<name>A0A8H3F9S3_9LECA</name>
<keyword evidence="3" id="KW-0812">Transmembrane</keyword>
<evidence type="ECO:0000256" key="2">
    <source>
        <dbReference type="SAM" id="MobiDB-lite"/>
    </source>
</evidence>
<dbReference type="EMBL" id="CAJPDT010000027">
    <property type="protein sequence ID" value="CAF9921342.1"/>
    <property type="molecule type" value="Genomic_DNA"/>
</dbReference>
<dbReference type="AlphaFoldDB" id="A0A8H3F9S3"/>
<dbReference type="Proteomes" id="UP000664534">
    <property type="component" value="Unassembled WGS sequence"/>
</dbReference>
<reference evidence="4" key="1">
    <citation type="submission" date="2021-03" db="EMBL/GenBank/DDBJ databases">
        <authorList>
            <person name="Tagirdzhanova G."/>
        </authorList>
    </citation>
    <scope>NUCLEOTIDE SEQUENCE</scope>
</reference>
<evidence type="ECO:0008006" key="6">
    <source>
        <dbReference type="Google" id="ProtNLM"/>
    </source>
</evidence>
<protein>
    <recommendedName>
        <fullName evidence="6">Fucose-specific lectin</fullName>
    </recommendedName>
</protein>
<keyword evidence="3" id="KW-1133">Transmembrane helix</keyword>
<dbReference type="InterPro" id="IPR012475">
    <property type="entry name" value="Fungal_lectin"/>
</dbReference>
<feature type="compositionally biased region" description="Basic and acidic residues" evidence="2">
    <location>
        <begin position="12"/>
        <end position="26"/>
    </location>
</feature>
<dbReference type="SUPFAM" id="SSF89372">
    <property type="entry name" value="Fucose-specific lectin"/>
    <property type="match status" value="1"/>
</dbReference>
<evidence type="ECO:0000256" key="3">
    <source>
        <dbReference type="SAM" id="Phobius"/>
    </source>
</evidence>
<comment type="caution">
    <text evidence="4">The sequence shown here is derived from an EMBL/GenBank/DDBJ whole genome shotgun (WGS) entry which is preliminary data.</text>
</comment>
<keyword evidence="5" id="KW-1185">Reference proteome</keyword>
<accession>A0A8H3F9S3</accession>
<keyword evidence="3" id="KW-0472">Membrane</keyword>
<gene>
    <name evidence="4" type="ORF">IMSHALPRED_005156</name>
</gene>
<dbReference type="OrthoDB" id="5429992at2759"/>
<comment type="similarity">
    <text evidence="1">Belongs to the fungal fucose-specific lectin family.</text>
</comment>
<dbReference type="Pfam" id="PF07938">
    <property type="entry name" value="Fungal_lectin"/>
    <property type="match status" value="1"/>
</dbReference>
<feature type="transmembrane region" description="Helical" evidence="3">
    <location>
        <begin position="82"/>
        <end position="104"/>
    </location>
</feature>
<evidence type="ECO:0000313" key="5">
    <source>
        <dbReference type="Proteomes" id="UP000664534"/>
    </source>
</evidence>
<feature type="region of interest" description="Disordered" evidence="2">
    <location>
        <begin position="1"/>
        <end position="37"/>
    </location>
</feature>
<sequence length="385" mass="42073">MDGHNSTTLELVKYDETARAPERDYEATPSELRASTLAPQVVPDTTPQVAYGSSFPEVHGISEDSTKERATSLRIIKPVLRWPLMVMALMVAAAISIGVGVGIWRHRERELNQSSTMISPPAPQIVLNDTSLAVLSLANGDRHLYFQDNTGLIRRAAHTASNNQWSTSSKLSLVSNAKKYTPLAVNIVPASPTLSEPQIWLYYVSESHILNVSYYTQGTSTWTAVNGLPIYTTALNTRSLSITPIGSDWNATNDALIYYENPTGNVSAILQQYQGDYERDTPFQYVDITRQSKALPDGFLNVPDFASHTLYESRNDIVFRAPFTTGANWSGVDVGALLYSPLDVSSMSNGPLASGGTFVYADYIVGPTGAGNFSLCIHHATPYPE</sequence>
<dbReference type="Gene3D" id="2.120.10.70">
    <property type="entry name" value="Fucose-specific lectin"/>
    <property type="match status" value="1"/>
</dbReference>
<evidence type="ECO:0000256" key="1">
    <source>
        <dbReference type="ARBA" id="ARBA00009042"/>
    </source>
</evidence>
<organism evidence="4 5">
    <name type="scientific">Imshaugia aleurites</name>
    <dbReference type="NCBI Taxonomy" id="172621"/>
    <lineage>
        <taxon>Eukaryota</taxon>
        <taxon>Fungi</taxon>
        <taxon>Dikarya</taxon>
        <taxon>Ascomycota</taxon>
        <taxon>Pezizomycotina</taxon>
        <taxon>Lecanoromycetes</taxon>
        <taxon>OSLEUM clade</taxon>
        <taxon>Lecanoromycetidae</taxon>
        <taxon>Lecanorales</taxon>
        <taxon>Lecanorineae</taxon>
        <taxon>Parmeliaceae</taxon>
        <taxon>Imshaugia</taxon>
    </lineage>
</organism>
<evidence type="ECO:0000313" key="4">
    <source>
        <dbReference type="EMBL" id="CAF9921342.1"/>
    </source>
</evidence>